<dbReference type="GO" id="GO:0005886">
    <property type="term" value="C:plasma membrane"/>
    <property type="evidence" value="ECO:0007669"/>
    <property type="project" value="UniProtKB-SubCell"/>
</dbReference>
<evidence type="ECO:0000313" key="10">
    <source>
        <dbReference type="EMBL" id="PHN00625.1"/>
    </source>
</evidence>
<dbReference type="SUPFAM" id="SSF116726">
    <property type="entry name" value="TrkA C-terminal domain-like"/>
    <property type="match status" value="1"/>
</dbReference>
<protein>
    <submittedName>
        <fullName evidence="10">Ion transport 2 domain protein</fullName>
    </submittedName>
</protein>
<dbReference type="PRINTS" id="PR01333">
    <property type="entry name" value="2POREKCHANEL"/>
</dbReference>
<sequence>MKYLKKFRVLIFGLLAYLTLVFFLYLVEAGAESANIHSFMDAIWYSIVTLTTVGYGDFFPVTSVGKIIGIAFVIGSLGLLGLLIGKAVERFNEIQEKRKMGLNGTDFSNHIVIIGWNDFSREVVKQLRNSDRRVAIVTEQKDQIDLIYGSFGKDDVFVLFSDWRDTSNFDKLNLEQASVVFVNLPNDTDNLIAMLNVKKVNSKVDFVVALESSDLRDTFFSAGCTHVLSKNAIAARLIASYTYEPDVAMFANDLITSTVYNEESEFDIQQYRITSSNPFANQTFGHAFHTLKQKHNVIAIGICKTQNGTRELIKVPQDDTVLEVGDYLILILNGKTEIEIVREFGIKEGV</sequence>
<keyword evidence="2" id="KW-0813">Transport</keyword>
<dbReference type="PANTHER" id="PTHR43833:SF9">
    <property type="entry name" value="POTASSIUM CHANNEL PROTEIN YUGO-RELATED"/>
    <property type="match status" value="1"/>
</dbReference>
<keyword evidence="3 8" id="KW-0812">Transmembrane</keyword>
<organism evidence="10 11">
    <name type="scientific">Flavilitoribacter nigricans (strain ATCC 23147 / DSM 23189 / NBRC 102662 / NCIMB 1420 / SS-2)</name>
    <name type="common">Lewinella nigricans</name>
    <dbReference type="NCBI Taxonomy" id="1122177"/>
    <lineage>
        <taxon>Bacteria</taxon>
        <taxon>Pseudomonadati</taxon>
        <taxon>Bacteroidota</taxon>
        <taxon>Saprospiria</taxon>
        <taxon>Saprospirales</taxon>
        <taxon>Lewinellaceae</taxon>
        <taxon>Flavilitoribacter</taxon>
    </lineage>
</organism>
<evidence type="ECO:0000256" key="1">
    <source>
        <dbReference type="ARBA" id="ARBA00004651"/>
    </source>
</evidence>
<dbReference type="InterPro" id="IPR036721">
    <property type="entry name" value="RCK_C_sf"/>
</dbReference>
<dbReference type="Gene3D" id="3.40.50.720">
    <property type="entry name" value="NAD(P)-binding Rossmann-like Domain"/>
    <property type="match status" value="1"/>
</dbReference>
<dbReference type="PRINTS" id="PR00169">
    <property type="entry name" value="KCHANNEL"/>
</dbReference>
<feature type="transmembrane region" description="Helical" evidence="8">
    <location>
        <begin position="67"/>
        <end position="88"/>
    </location>
</feature>
<dbReference type="Pfam" id="PF07885">
    <property type="entry name" value="Ion_trans_2"/>
    <property type="match status" value="1"/>
</dbReference>
<dbReference type="RefSeq" id="WP_099155964.1">
    <property type="nucleotide sequence ID" value="NZ_PDUD01000090.1"/>
</dbReference>
<dbReference type="OrthoDB" id="9799090at2"/>
<evidence type="ECO:0000256" key="6">
    <source>
        <dbReference type="ARBA" id="ARBA00023136"/>
    </source>
</evidence>
<dbReference type="GO" id="GO:0005267">
    <property type="term" value="F:potassium channel activity"/>
    <property type="evidence" value="ECO:0007669"/>
    <property type="project" value="InterPro"/>
</dbReference>
<name>A0A2D0MWL0_FLAN2</name>
<keyword evidence="4 8" id="KW-1133">Transmembrane helix</keyword>
<dbReference type="AlphaFoldDB" id="A0A2D0MWL0"/>
<evidence type="ECO:0000256" key="4">
    <source>
        <dbReference type="ARBA" id="ARBA00022989"/>
    </source>
</evidence>
<gene>
    <name evidence="10" type="ORF">CRP01_41275</name>
</gene>
<dbReference type="Gene3D" id="1.10.287.70">
    <property type="match status" value="1"/>
</dbReference>
<comment type="subcellular location">
    <subcellularLocation>
        <location evidence="1">Cell membrane</location>
        <topology evidence="1">Multi-pass membrane protein</topology>
    </subcellularLocation>
</comment>
<dbReference type="InterPro" id="IPR003280">
    <property type="entry name" value="2pore_dom_K_chnl"/>
</dbReference>
<dbReference type="InterPro" id="IPR003148">
    <property type="entry name" value="RCK_N"/>
</dbReference>
<evidence type="ECO:0000259" key="9">
    <source>
        <dbReference type="PROSITE" id="PS51202"/>
    </source>
</evidence>
<evidence type="ECO:0000313" key="11">
    <source>
        <dbReference type="Proteomes" id="UP000223913"/>
    </source>
</evidence>
<dbReference type="PROSITE" id="PS51202">
    <property type="entry name" value="RCK_C"/>
    <property type="match status" value="1"/>
</dbReference>
<accession>A0A2D0MWL0</accession>
<dbReference type="InterPro" id="IPR006037">
    <property type="entry name" value="RCK_C"/>
</dbReference>
<dbReference type="InterPro" id="IPR013099">
    <property type="entry name" value="K_chnl_dom"/>
</dbReference>
<evidence type="ECO:0000256" key="3">
    <source>
        <dbReference type="ARBA" id="ARBA00022692"/>
    </source>
</evidence>
<comment type="caution">
    <text evidence="10">The sequence shown here is derived from an EMBL/GenBank/DDBJ whole genome shotgun (WGS) entry which is preliminary data.</text>
</comment>
<keyword evidence="6 8" id="KW-0472">Membrane</keyword>
<keyword evidence="11" id="KW-1185">Reference proteome</keyword>
<proteinExistence type="predicted"/>
<dbReference type="SUPFAM" id="SSF51735">
    <property type="entry name" value="NAD(P)-binding Rossmann-fold domains"/>
    <property type="match status" value="1"/>
</dbReference>
<evidence type="ECO:0000256" key="7">
    <source>
        <dbReference type="ARBA" id="ARBA00023303"/>
    </source>
</evidence>
<dbReference type="InterPro" id="IPR036291">
    <property type="entry name" value="NAD(P)-bd_dom_sf"/>
</dbReference>
<dbReference type="InterPro" id="IPR050721">
    <property type="entry name" value="Trk_Ktr_HKT_K-transport"/>
</dbReference>
<dbReference type="Pfam" id="PF02254">
    <property type="entry name" value="TrkA_N"/>
    <property type="match status" value="1"/>
</dbReference>
<reference evidence="10 11" key="1">
    <citation type="submission" date="2017-10" db="EMBL/GenBank/DDBJ databases">
        <title>The draft genome sequence of Lewinella nigricans NBRC 102662.</title>
        <authorList>
            <person name="Wang K."/>
        </authorList>
    </citation>
    <scope>NUCLEOTIDE SEQUENCE [LARGE SCALE GENOMIC DNA]</scope>
    <source>
        <strain evidence="10 11">NBRC 102662</strain>
    </source>
</reference>
<keyword evidence="5" id="KW-0406">Ion transport</keyword>
<evidence type="ECO:0000256" key="5">
    <source>
        <dbReference type="ARBA" id="ARBA00023065"/>
    </source>
</evidence>
<keyword evidence="7" id="KW-0407">Ion channel</keyword>
<dbReference type="SUPFAM" id="SSF81324">
    <property type="entry name" value="Voltage-gated potassium channels"/>
    <property type="match status" value="1"/>
</dbReference>
<evidence type="ECO:0000256" key="2">
    <source>
        <dbReference type="ARBA" id="ARBA00022448"/>
    </source>
</evidence>
<dbReference type="EMBL" id="PDUD01000090">
    <property type="protein sequence ID" value="PHN00625.1"/>
    <property type="molecule type" value="Genomic_DNA"/>
</dbReference>
<feature type="domain" description="RCK C-terminal" evidence="9">
    <location>
        <begin position="256"/>
        <end position="347"/>
    </location>
</feature>
<dbReference type="PANTHER" id="PTHR43833">
    <property type="entry name" value="POTASSIUM CHANNEL PROTEIN 2-RELATED-RELATED"/>
    <property type="match status" value="1"/>
</dbReference>
<evidence type="ECO:0000256" key="8">
    <source>
        <dbReference type="SAM" id="Phobius"/>
    </source>
</evidence>
<dbReference type="Proteomes" id="UP000223913">
    <property type="component" value="Unassembled WGS sequence"/>
</dbReference>